<accession>A0AAV8XHR2</accession>
<dbReference type="SUPFAM" id="SSF52058">
    <property type="entry name" value="L domain-like"/>
    <property type="match status" value="1"/>
</dbReference>
<dbReference type="InterPro" id="IPR000494">
    <property type="entry name" value="Rcpt_L-dom"/>
</dbReference>
<dbReference type="Gene3D" id="3.80.20.20">
    <property type="entry name" value="Receptor L-domain"/>
    <property type="match status" value="1"/>
</dbReference>
<comment type="caution">
    <text evidence="2">The sequence shown here is derived from an EMBL/GenBank/DDBJ whole genome shotgun (WGS) entry which is preliminary data.</text>
</comment>
<dbReference type="InterPro" id="IPR036941">
    <property type="entry name" value="Rcpt_L-dom_sf"/>
</dbReference>
<evidence type="ECO:0000259" key="1">
    <source>
        <dbReference type="Pfam" id="PF01030"/>
    </source>
</evidence>
<gene>
    <name evidence="2" type="ORF">NQ318_014548</name>
</gene>
<sequence length="67" mass="7575">MNVLHVVVRRCEKYCDGINIDSISLAKQLRGCTHIKGSLEIQIRGDNNVVNELEENLSMIEEISGYL</sequence>
<evidence type="ECO:0000313" key="3">
    <source>
        <dbReference type="Proteomes" id="UP001162162"/>
    </source>
</evidence>
<dbReference type="AlphaFoldDB" id="A0AAV8XHR2"/>
<dbReference type="EMBL" id="JAPWTK010000588">
    <property type="protein sequence ID" value="KAJ8938067.1"/>
    <property type="molecule type" value="Genomic_DNA"/>
</dbReference>
<protein>
    <recommendedName>
        <fullName evidence="1">Receptor L-domain domain-containing protein</fullName>
    </recommendedName>
</protein>
<dbReference type="Pfam" id="PF01030">
    <property type="entry name" value="Recep_L_domain"/>
    <property type="match status" value="1"/>
</dbReference>
<keyword evidence="3" id="KW-1185">Reference proteome</keyword>
<organism evidence="2 3">
    <name type="scientific">Aromia moschata</name>
    <dbReference type="NCBI Taxonomy" id="1265417"/>
    <lineage>
        <taxon>Eukaryota</taxon>
        <taxon>Metazoa</taxon>
        <taxon>Ecdysozoa</taxon>
        <taxon>Arthropoda</taxon>
        <taxon>Hexapoda</taxon>
        <taxon>Insecta</taxon>
        <taxon>Pterygota</taxon>
        <taxon>Neoptera</taxon>
        <taxon>Endopterygota</taxon>
        <taxon>Coleoptera</taxon>
        <taxon>Polyphaga</taxon>
        <taxon>Cucujiformia</taxon>
        <taxon>Chrysomeloidea</taxon>
        <taxon>Cerambycidae</taxon>
        <taxon>Cerambycinae</taxon>
        <taxon>Callichromatini</taxon>
        <taxon>Aromia</taxon>
    </lineage>
</organism>
<proteinExistence type="predicted"/>
<evidence type="ECO:0000313" key="2">
    <source>
        <dbReference type="EMBL" id="KAJ8938067.1"/>
    </source>
</evidence>
<name>A0AAV8XHR2_9CUCU</name>
<feature type="domain" description="Receptor L-domain" evidence="1">
    <location>
        <begin position="31"/>
        <end position="67"/>
    </location>
</feature>
<reference evidence="2" key="1">
    <citation type="journal article" date="2023" name="Insect Mol. Biol.">
        <title>Genome sequencing provides insights into the evolution of gene families encoding plant cell wall-degrading enzymes in longhorned beetles.</title>
        <authorList>
            <person name="Shin N.R."/>
            <person name="Okamura Y."/>
            <person name="Kirsch R."/>
            <person name="Pauchet Y."/>
        </authorList>
    </citation>
    <scope>NUCLEOTIDE SEQUENCE</scope>
    <source>
        <strain evidence="2">AMC_N1</strain>
    </source>
</reference>
<dbReference type="Proteomes" id="UP001162162">
    <property type="component" value="Unassembled WGS sequence"/>
</dbReference>